<comment type="function">
    <text evidence="4">Essential for proper morphogenesis of the vacuole. May exist as structural reinforcement on the surface of the vacuolar membrane and be required for maintenance against rupture by osmotic pressure.</text>
</comment>
<dbReference type="PROSITE" id="PS50192">
    <property type="entry name" value="T_SNARE"/>
    <property type="match status" value="1"/>
</dbReference>
<dbReference type="AlphaFoldDB" id="A0A401KEA7"/>
<protein>
    <submittedName>
        <fullName evidence="8">Vacuolar morphogenesis protein 7 homolog</fullName>
    </submittedName>
</protein>
<reference evidence="8 9" key="1">
    <citation type="submission" date="2016-09" db="EMBL/GenBank/DDBJ databases">
        <title>Aspergillus awamori IFM 58123T.</title>
        <authorList>
            <person name="Kusuya Y."/>
            <person name="Shimizu M."/>
            <person name="Takahashi H."/>
            <person name="Yaguchi T."/>
        </authorList>
    </citation>
    <scope>NUCLEOTIDE SEQUENCE [LARGE SCALE GENOMIC DNA]</scope>
    <source>
        <strain evidence="8 9">IFM 58123</strain>
    </source>
</reference>
<accession>A0A401KEA7</accession>
<feature type="compositionally biased region" description="Polar residues" evidence="5">
    <location>
        <begin position="236"/>
        <end position="252"/>
    </location>
</feature>
<evidence type="ECO:0000259" key="7">
    <source>
        <dbReference type="PROSITE" id="PS50195"/>
    </source>
</evidence>
<dbReference type="PANTHER" id="PTHR22775:SF3">
    <property type="entry name" value="SORTING NEXIN-13"/>
    <property type="match status" value="1"/>
</dbReference>
<feature type="domain" description="PX" evidence="7">
    <location>
        <begin position="3"/>
        <end position="118"/>
    </location>
</feature>
<keyword evidence="9" id="KW-1185">Reference proteome</keyword>
<dbReference type="EMBL" id="BDHI01000001">
    <property type="protein sequence ID" value="GCB17549.1"/>
    <property type="molecule type" value="Genomic_DNA"/>
</dbReference>
<evidence type="ECO:0000256" key="2">
    <source>
        <dbReference type="ARBA" id="ARBA00022554"/>
    </source>
</evidence>
<comment type="subcellular location">
    <subcellularLocation>
        <location evidence="1">Vacuole</location>
    </subcellularLocation>
</comment>
<evidence type="ECO:0000256" key="1">
    <source>
        <dbReference type="ARBA" id="ARBA00004116"/>
    </source>
</evidence>
<evidence type="ECO:0000313" key="9">
    <source>
        <dbReference type="Proteomes" id="UP000286921"/>
    </source>
</evidence>
<dbReference type="Gene3D" id="3.30.1520.10">
    <property type="entry name" value="Phox-like domain"/>
    <property type="match status" value="1"/>
</dbReference>
<dbReference type="Pfam" id="PF00787">
    <property type="entry name" value="PX"/>
    <property type="match status" value="1"/>
</dbReference>
<dbReference type="SMART" id="SM00312">
    <property type="entry name" value="PX"/>
    <property type="match status" value="1"/>
</dbReference>
<feature type="region of interest" description="Disordered" evidence="5">
    <location>
        <begin position="209"/>
        <end position="255"/>
    </location>
</feature>
<evidence type="ECO:0000256" key="3">
    <source>
        <dbReference type="ARBA" id="ARBA00023054"/>
    </source>
</evidence>
<name>A0A401KEA7_ASPAW</name>
<dbReference type="CDD" id="cd15858">
    <property type="entry name" value="SNARE_VAM7"/>
    <property type="match status" value="1"/>
</dbReference>
<evidence type="ECO:0000256" key="5">
    <source>
        <dbReference type="SAM" id="MobiDB-lite"/>
    </source>
</evidence>
<dbReference type="FunFam" id="1.20.5.110:FF:000058">
    <property type="entry name" value="VAM7p Vacuolar SNARE protein"/>
    <property type="match status" value="1"/>
</dbReference>
<gene>
    <name evidence="8" type="ORF">AAWM_00434</name>
</gene>
<dbReference type="SMART" id="SM00397">
    <property type="entry name" value="t_SNARE"/>
    <property type="match status" value="1"/>
</dbReference>
<feature type="compositionally biased region" description="Low complexity" evidence="5">
    <location>
        <begin position="209"/>
        <end position="226"/>
    </location>
</feature>
<sequence length="400" mass="44076">MPPTSLEISIPTTSISATQPPYTLYNITLRLPLRSFTISKRYSEFTTFHNTLVSQTNLPPPAPLPPKSWFQNTINNATLRESRREALEAYLRAINESEDPRWRNSPAWRAFLNLPSLPSNNNTNNGGASTRLHAAITDPGDSEGGGITDPILWLDCFRDMKGHLHDARLYLTRRDQETTPQRQHESSARAKSELVRAGGLIASLESGLRNLSNSSSGGGEENNAGSRPGSKLGRRNTATTATAWSVSGNNTLGEGEMRRRKDLLINARKEKDGLEDLLNAMAAKSRIDSAVASIQDKEALMGTQGGKKAVRSSGRVLGRETERTRELDNSGVVQLQKQMMEDQDVAVDELMRIVNRQKELGIAINNELQVQNELLNLADEDATRLGGKIDIGKKRIGRIS</sequence>
<feature type="domain" description="T-SNARE coiled-coil homology" evidence="6">
    <location>
        <begin position="337"/>
        <end position="399"/>
    </location>
</feature>
<evidence type="ECO:0000313" key="8">
    <source>
        <dbReference type="EMBL" id="GCB17549.1"/>
    </source>
</evidence>
<evidence type="ECO:0000256" key="4">
    <source>
        <dbReference type="ARBA" id="ARBA00054927"/>
    </source>
</evidence>
<dbReference type="FunFam" id="3.30.1520.10:FF:000052">
    <property type="entry name" value="Putative SNARE complex subunit (Vam7)"/>
    <property type="match status" value="1"/>
</dbReference>
<keyword evidence="2" id="KW-0926">Vacuole</keyword>
<dbReference type="PANTHER" id="PTHR22775">
    <property type="entry name" value="SORTING NEXIN"/>
    <property type="match status" value="1"/>
</dbReference>
<dbReference type="GO" id="GO:0007034">
    <property type="term" value="P:vacuolar transport"/>
    <property type="evidence" value="ECO:0007669"/>
    <property type="project" value="UniProtKB-ARBA"/>
</dbReference>
<dbReference type="STRING" id="105351.A0A401KEA7"/>
<dbReference type="Proteomes" id="UP000286921">
    <property type="component" value="Unassembled WGS sequence"/>
</dbReference>
<evidence type="ECO:0000259" key="6">
    <source>
        <dbReference type="PROSITE" id="PS50192"/>
    </source>
</evidence>
<dbReference type="SUPFAM" id="SSF64268">
    <property type="entry name" value="PX domain"/>
    <property type="match status" value="1"/>
</dbReference>
<organism evidence="8 9">
    <name type="scientific">Aspergillus awamori</name>
    <name type="common">Black koji mold</name>
    <dbReference type="NCBI Taxonomy" id="105351"/>
    <lineage>
        <taxon>Eukaryota</taxon>
        <taxon>Fungi</taxon>
        <taxon>Dikarya</taxon>
        <taxon>Ascomycota</taxon>
        <taxon>Pezizomycotina</taxon>
        <taxon>Eurotiomycetes</taxon>
        <taxon>Eurotiomycetidae</taxon>
        <taxon>Eurotiales</taxon>
        <taxon>Aspergillaceae</taxon>
        <taxon>Aspergillus</taxon>
    </lineage>
</organism>
<dbReference type="PROSITE" id="PS50195">
    <property type="entry name" value="PX"/>
    <property type="match status" value="1"/>
</dbReference>
<keyword evidence="3" id="KW-0175">Coiled coil</keyword>
<comment type="caution">
    <text evidence="8">The sequence shown here is derived from an EMBL/GenBank/DDBJ whole genome shotgun (WGS) entry which is preliminary data.</text>
</comment>
<dbReference type="SUPFAM" id="SSF58038">
    <property type="entry name" value="SNARE fusion complex"/>
    <property type="match status" value="1"/>
</dbReference>
<dbReference type="GO" id="GO:0016192">
    <property type="term" value="P:vesicle-mediated transport"/>
    <property type="evidence" value="ECO:0007669"/>
    <property type="project" value="UniProtKB-ARBA"/>
</dbReference>
<dbReference type="Gene3D" id="1.20.5.110">
    <property type="match status" value="1"/>
</dbReference>
<dbReference type="InterPro" id="IPR036871">
    <property type="entry name" value="PX_dom_sf"/>
</dbReference>
<dbReference type="InterPro" id="IPR000727">
    <property type="entry name" value="T_SNARE_dom"/>
</dbReference>
<dbReference type="InterPro" id="IPR001683">
    <property type="entry name" value="PX_dom"/>
</dbReference>
<dbReference type="CDD" id="cd06897">
    <property type="entry name" value="PX_SNARE"/>
    <property type="match status" value="1"/>
</dbReference>
<proteinExistence type="predicted"/>
<dbReference type="GO" id="GO:0097576">
    <property type="term" value="P:vacuole fusion"/>
    <property type="evidence" value="ECO:0007669"/>
    <property type="project" value="UniProtKB-ARBA"/>
</dbReference>
<dbReference type="GO" id="GO:0000329">
    <property type="term" value="C:fungal-type vacuole membrane"/>
    <property type="evidence" value="ECO:0007669"/>
    <property type="project" value="UniProtKB-ARBA"/>
</dbReference>
<dbReference type="GO" id="GO:0035091">
    <property type="term" value="F:phosphatidylinositol binding"/>
    <property type="evidence" value="ECO:0007669"/>
    <property type="project" value="InterPro"/>
</dbReference>